<dbReference type="InterPro" id="IPR027417">
    <property type="entry name" value="P-loop_NTPase"/>
</dbReference>
<sequence length="141" mass="16093">ILELLELIGEKSDGQDKTIIFSQFTSMLDLIEPFLKDAGIRYVRYDGSMNAKQREESLERIRSNKTTRVILISFKAGGAGLNLTSCNNVILVDLWWNPALEEQAFGRVHRYGQEKDVMIYKLTIDKTIEERILAVGIMVLL</sequence>
<dbReference type="PANTHER" id="PTHR45626">
    <property type="entry name" value="TRANSCRIPTION TERMINATION FACTOR 2-RELATED"/>
    <property type="match status" value="1"/>
</dbReference>
<dbReference type="Pfam" id="PF00271">
    <property type="entry name" value="Helicase_C"/>
    <property type="match status" value="1"/>
</dbReference>
<evidence type="ECO:0000256" key="3">
    <source>
        <dbReference type="ARBA" id="ARBA00022840"/>
    </source>
</evidence>
<organism evidence="5 6">
    <name type="scientific">Sphaerobolus stellatus (strain SS14)</name>
    <dbReference type="NCBI Taxonomy" id="990650"/>
    <lineage>
        <taxon>Eukaryota</taxon>
        <taxon>Fungi</taxon>
        <taxon>Dikarya</taxon>
        <taxon>Basidiomycota</taxon>
        <taxon>Agaricomycotina</taxon>
        <taxon>Agaricomycetes</taxon>
        <taxon>Phallomycetidae</taxon>
        <taxon>Geastrales</taxon>
        <taxon>Sphaerobolaceae</taxon>
        <taxon>Sphaerobolus</taxon>
    </lineage>
</organism>
<evidence type="ECO:0000256" key="1">
    <source>
        <dbReference type="ARBA" id="ARBA00022741"/>
    </source>
</evidence>
<dbReference type="PROSITE" id="PS51194">
    <property type="entry name" value="HELICASE_CTER"/>
    <property type="match status" value="1"/>
</dbReference>
<keyword evidence="1" id="KW-0547">Nucleotide-binding</keyword>
<gene>
    <name evidence="5" type="ORF">M422DRAFT_178448</name>
</gene>
<dbReference type="PANTHER" id="PTHR45626:SF14">
    <property type="entry name" value="ATP-DEPENDENT DNA HELICASE (EUROFUNG)"/>
    <property type="match status" value="1"/>
</dbReference>
<dbReference type="GO" id="GO:0016787">
    <property type="term" value="F:hydrolase activity"/>
    <property type="evidence" value="ECO:0007669"/>
    <property type="project" value="UniProtKB-KW"/>
</dbReference>
<name>A0A0C9VIH0_SPHS4</name>
<dbReference type="InterPro" id="IPR049730">
    <property type="entry name" value="SNF2/RAD54-like_C"/>
</dbReference>
<keyword evidence="3" id="KW-0067">ATP-binding</keyword>
<evidence type="ECO:0000313" key="5">
    <source>
        <dbReference type="EMBL" id="KIJ37106.1"/>
    </source>
</evidence>
<reference evidence="5 6" key="1">
    <citation type="submission" date="2014-06" db="EMBL/GenBank/DDBJ databases">
        <title>Evolutionary Origins and Diversification of the Mycorrhizal Mutualists.</title>
        <authorList>
            <consortium name="DOE Joint Genome Institute"/>
            <consortium name="Mycorrhizal Genomics Consortium"/>
            <person name="Kohler A."/>
            <person name="Kuo A."/>
            <person name="Nagy L.G."/>
            <person name="Floudas D."/>
            <person name="Copeland A."/>
            <person name="Barry K.W."/>
            <person name="Cichocki N."/>
            <person name="Veneault-Fourrey C."/>
            <person name="LaButti K."/>
            <person name="Lindquist E.A."/>
            <person name="Lipzen A."/>
            <person name="Lundell T."/>
            <person name="Morin E."/>
            <person name="Murat C."/>
            <person name="Riley R."/>
            <person name="Ohm R."/>
            <person name="Sun H."/>
            <person name="Tunlid A."/>
            <person name="Henrissat B."/>
            <person name="Grigoriev I.V."/>
            <person name="Hibbett D.S."/>
            <person name="Martin F."/>
        </authorList>
    </citation>
    <scope>NUCLEOTIDE SEQUENCE [LARGE SCALE GENOMIC DNA]</scope>
    <source>
        <strain evidence="5 6">SS14</strain>
    </source>
</reference>
<feature type="domain" description="Helicase C-terminal" evidence="4">
    <location>
        <begin position="1"/>
        <end position="141"/>
    </location>
</feature>
<dbReference type="InterPro" id="IPR001650">
    <property type="entry name" value="Helicase_C-like"/>
</dbReference>
<evidence type="ECO:0000256" key="2">
    <source>
        <dbReference type="ARBA" id="ARBA00022801"/>
    </source>
</evidence>
<dbReference type="AlphaFoldDB" id="A0A0C9VIH0"/>
<dbReference type="GO" id="GO:0006281">
    <property type="term" value="P:DNA repair"/>
    <property type="evidence" value="ECO:0007669"/>
    <property type="project" value="TreeGrafter"/>
</dbReference>
<proteinExistence type="predicted"/>
<dbReference type="Proteomes" id="UP000054279">
    <property type="component" value="Unassembled WGS sequence"/>
</dbReference>
<dbReference type="CDD" id="cd18793">
    <property type="entry name" value="SF2_C_SNF"/>
    <property type="match status" value="1"/>
</dbReference>
<dbReference type="InterPro" id="IPR050628">
    <property type="entry name" value="SNF2_RAD54_helicase_TF"/>
</dbReference>
<keyword evidence="2" id="KW-0378">Hydrolase</keyword>
<protein>
    <recommendedName>
        <fullName evidence="4">Helicase C-terminal domain-containing protein</fullName>
    </recommendedName>
</protein>
<dbReference type="HOGENOM" id="CLU_000315_30_1_1"/>
<dbReference type="OrthoDB" id="448448at2759"/>
<dbReference type="GO" id="GO:0005634">
    <property type="term" value="C:nucleus"/>
    <property type="evidence" value="ECO:0007669"/>
    <property type="project" value="TreeGrafter"/>
</dbReference>
<evidence type="ECO:0000259" key="4">
    <source>
        <dbReference type="PROSITE" id="PS51194"/>
    </source>
</evidence>
<dbReference type="Gene3D" id="3.40.50.300">
    <property type="entry name" value="P-loop containing nucleotide triphosphate hydrolases"/>
    <property type="match status" value="1"/>
</dbReference>
<accession>A0A0C9VIH0</accession>
<evidence type="ECO:0000313" key="6">
    <source>
        <dbReference type="Proteomes" id="UP000054279"/>
    </source>
</evidence>
<dbReference type="SMART" id="SM00490">
    <property type="entry name" value="HELICc"/>
    <property type="match status" value="1"/>
</dbReference>
<keyword evidence="6" id="KW-1185">Reference proteome</keyword>
<dbReference type="SUPFAM" id="SSF52540">
    <property type="entry name" value="P-loop containing nucleoside triphosphate hydrolases"/>
    <property type="match status" value="1"/>
</dbReference>
<dbReference type="GO" id="GO:0008094">
    <property type="term" value="F:ATP-dependent activity, acting on DNA"/>
    <property type="evidence" value="ECO:0007669"/>
    <property type="project" value="TreeGrafter"/>
</dbReference>
<dbReference type="EMBL" id="KN837172">
    <property type="protein sequence ID" value="KIJ37106.1"/>
    <property type="molecule type" value="Genomic_DNA"/>
</dbReference>
<feature type="non-terminal residue" evidence="5">
    <location>
        <position position="141"/>
    </location>
</feature>
<dbReference type="GO" id="GO:0005524">
    <property type="term" value="F:ATP binding"/>
    <property type="evidence" value="ECO:0007669"/>
    <property type="project" value="UniProtKB-KW"/>
</dbReference>